<accession>A0A399S2M9</accession>
<dbReference type="Pfam" id="PF11751">
    <property type="entry name" value="PorP_SprF"/>
    <property type="match status" value="1"/>
</dbReference>
<name>A0A399S2M9_9BACT</name>
<reference evidence="3" key="1">
    <citation type="submission" date="2018-08" db="EMBL/GenBank/DDBJ databases">
        <title>Mucilaginibacter sp. MYSH2.</title>
        <authorList>
            <person name="Seo T."/>
        </authorList>
    </citation>
    <scope>NUCLEOTIDE SEQUENCE [LARGE SCALE GENOMIC DNA]</scope>
    <source>
        <strain evidence="3">KIRAN</strain>
    </source>
</reference>
<organism evidence="2 3">
    <name type="scientific">Pontibacter oryzae</name>
    <dbReference type="NCBI Taxonomy" id="2304593"/>
    <lineage>
        <taxon>Bacteria</taxon>
        <taxon>Pseudomonadati</taxon>
        <taxon>Bacteroidota</taxon>
        <taxon>Cytophagia</taxon>
        <taxon>Cytophagales</taxon>
        <taxon>Hymenobacteraceae</taxon>
        <taxon>Pontibacter</taxon>
    </lineage>
</organism>
<dbReference type="EMBL" id="QWGE01000003">
    <property type="protein sequence ID" value="RIJ37541.1"/>
    <property type="molecule type" value="Genomic_DNA"/>
</dbReference>
<proteinExistence type="predicted"/>
<evidence type="ECO:0000256" key="1">
    <source>
        <dbReference type="SAM" id="SignalP"/>
    </source>
</evidence>
<comment type="caution">
    <text evidence="2">The sequence shown here is derived from an EMBL/GenBank/DDBJ whole genome shotgun (WGS) entry which is preliminary data.</text>
</comment>
<sequence>MAKYVKAFQRLLILLGIALAPAALAQQAPQYSQYIFNELVINPAYAGSKQILHANATFRTQWTGLEGAPTSQTVSVDGPTSNKNLGWGLHLINDEIGAQSQTGAYGALSTRIRLDRYSDLALGVAVGVSQYTLDGTKLDPGNMSEIPDQAIPQGRISQVLPDLKIGAFYNTERYYAGLSVASLIPFKDSNTDIATPRRHYFLSTGYVFDINRNVRLKPSILIKEDFRSPTAVDLNTFVLLHNRIWFGASYRTAVPMFADQQMKQLSKRNALALITQIYATQKLRIGYSYDISLNELRNYSSHEVSVGYYFLKKKYGRILTPRNL</sequence>
<feature type="chain" id="PRO_5017414624" evidence="1">
    <location>
        <begin position="26"/>
        <end position="324"/>
    </location>
</feature>
<feature type="signal peptide" evidence="1">
    <location>
        <begin position="1"/>
        <end position="25"/>
    </location>
</feature>
<evidence type="ECO:0000313" key="2">
    <source>
        <dbReference type="EMBL" id="RIJ37541.1"/>
    </source>
</evidence>
<keyword evidence="1" id="KW-0732">Signal</keyword>
<gene>
    <name evidence="2" type="ORF">D1627_10520</name>
</gene>
<evidence type="ECO:0000313" key="3">
    <source>
        <dbReference type="Proteomes" id="UP000266005"/>
    </source>
</evidence>
<dbReference type="Proteomes" id="UP000266005">
    <property type="component" value="Unassembled WGS sequence"/>
</dbReference>
<protein>
    <submittedName>
        <fullName evidence="2">Type IX secretion system membrane protein PorP/SprF</fullName>
    </submittedName>
</protein>
<dbReference type="InterPro" id="IPR019861">
    <property type="entry name" value="PorP/SprF_Bacteroidetes"/>
</dbReference>
<dbReference type="AlphaFoldDB" id="A0A399S2M9"/>
<dbReference type="NCBIfam" id="TIGR03519">
    <property type="entry name" value="T9SS_PorP_fam"/>
    <property type="match status" value="1"/>
</dbReference>
<keyword evidence="3" id="KW-1185">Reference proteome</keyword>
<dbReference type="OrthoDB" id="978914at2"/>
<dbReference type="RefSeq" id="WP_119432198.1">
    <property type="nucleotide sequence ID" value="NZ_QWGE01000003.1"/>
</dbReference>